<gene>
    <name evidence="1" type="ORF">Q604_UNBC10310G0001</name>
</gene>
<dbReference type="AlphaFoldDB" id="W1XYT7"/>
<dbReference type="EMBL" id="AZMM01010310">
    <property type="protein sequence ID" value="ETJ35296.1"/>
    <property type="molecule type" value="Genomic_DNA"/>
</dbReference>
<protein>
    <submittedName>
        <fullName evidence="1">Putative glucokinase</fullName>
    </submittedName>
</protein>
<comment type="caution">
    <text evidence="1">The sequence shown here is derived from an EMBL/GenBank/DDBJ whole genome shotgun (WGS) entry which is preliminary data.</text>
</comment>
<name>W1XYT7_9ZZZZ</name>
<keyword evidence="1" id="KW-0418">Kinase</keyword>
<dbReference type="GO" id="GO:0016301">
    <property type="term" value="F:kinase activity"/>
    <property type="evidence" value="ECO:0007669"/>
    <property type="project" value="UniProtKB-KW"/>
</dbReference>
<dbReference type="InterPro" id="IPR043129">
    <property type="entry name" value="ATPase_NBD"/>
</dbReference>
<accession>W1XYT7</accession>
<organism evidence="1">
    <name type="scientific">human gut metagenome</name>
    <dbReference type="NCBI Taxonomy" id="408170"/>
    <lineage>
        <taxon>unclassified sequences</taxon>
        <taxon>metagenomes</taxon>
        <taxon>organismal metagenomes</taxon>
    </lineage>
</organism>
<dbReference type="Gene3D" id="3.30.420.40">
    <property type="match status" value="1"/>
</dbReference>
<keyword evidence="1" id="KW-0808">Transferase</keyword>
<reference evidence="1" key="1">
    <citation type="submission" date="2013-12" db="EMBL/GenBank/DDBJ databases">
        <title>A Varibaculum cambriense genome reconstructed from a premature infant gut community with otherwise low bacterial novelty that shifts toward anaerobic metabolism during the third week of life.</title>
        <authorList>
            <person name="Brown C.T."/>
            <person name="Sharon I."/>
            <person name="Thomas B.C."/>
            <person name="Castelle C.J."/>
            <person name="Morowitz M.J."/>
            <person name="Banfield J.F."/>
        </authorList>
    </citation>
    <scope>NUCLEOTIDE SEQUENCE</scope>
</reference>
<feature type="non-terminal residue" evidence="1">
    <location>
        <position position="97"/>
    </location>
</feature>
<dbReference type="InterPro" id="IPR000600">
    <property type="entry name" value="ROK"/>
</dbReference>
<dbReference type="SUPFAM" id="SSF53067">
    <property type="entry name" value="Actin-like ATPase domain"/>
    <property type="match status" value="1"/>
</dbReference>
<dbReference type="Pfam" id="PF00480">
    <property type="entry name" value="ROK"/>
    <property type="match status" value="1"/>
</dbReference>
<proteinExistence type="predicted"/>
<feature type="non-terminal residue" evidence="1">
    <location>
        <position position="1"/>
    </location>
</feature>
<evidence type="ECO:0000313" key="1">
    <source>
        <dbReference type="EMBL" id="ETJ35296.1"/>
    </source>
</evidence>
<sequence length="97" mass="10361">EAVAAGPQSARRYREATGETSVTTALEVERRAQGGDVVAQRVYEEAAVALGRGIAQIVTAADPQHVQANLMTSMLLKEMKMPHVVSKAENALQGKML</sequence>